<dbReference type="GO" id="GO:0046872">
    <property type="term" value="F:metal ion binding"/>
    <property type="evidence" value="ECO:0007669"/>
    <property type="project" value="UniProtKB-KW"/>
</dbReference>
<dbReference type="InterPro" id="IPR000086">
    <property type="entry name" value="NUDIX_hydrolase_dom"/>
</dbReference>
<protein>
    <recommendedName>
        <fullName evidence="4">NAD(+) diphosphatase</fullName>
        <ecNumber evidence="4">3.6.1.22</ecNumber>
    </recommendedName>
</protein>
<keyword evidence="6" id="KW-0378">Hydrolase</keyword>
<dbReference type="PROSITE" id="PS00893">
    <property type="entry name" value="NUDIX_BOX"/>
    <property type="match status" value="1"/>
</dbReference>
<evidence type="ECO:0000256" key="1">
    <source>
        <dbReference type="ARBA" id="ARBA00001946"/>
    </source>
</evidence>
<dbReference type="EMBL" id="CABFWN010000005">
    <property type="protein sequence ID" value="VUG19363.1"/>
    <property type="molecule type" value="Genomic_DNA"/>
</dbReference>
<evidence type="ECO:0000256" key="8">
    <source>
        <dbReference type="ARBA" id="ARBA00023027"/>
    </source>
</evidence>
<evidence type="ECO:0000256" key="4">
    <source>
        <dbReference type="ARBA" id="ARBA00012381"/>
    </source>
</evidence>
<dbReference type="Pfam" id="PF00293">
    <property type="entry name" value="NUDIX"/>
    <property type="match status" value="1"/>
</dbReference>
<dbReference type="PANTHER" id="PTHR42904">
    <property type="entry name" value="NUDIX HYDROLASE, NUDC SUBFAMILY"/>
    <property type="match status" value="1"/>
</dbReference>
<dbReference type="GO" id="GO:0005777">
    <property type="term" value="C:peroxisome"/>
    <property type="evidence" value="ECO:0007669"/>
    <property type="project" value="TreeGrafter"/>
</dbReference>
<dbReference type="InterPro" id="IPR015797">
    <property type="entry name" value="NUDIX_hydrolase-like_dom_sf"/>
</dbReference>
<comment type="cofactor">
    <cofactor evidence="1">
        <name>Mg(2+)</name>
        <dbReference type="ChEBI" id="CHEBI:18420"/>
    </cofactor>
</comment>
<evidence type="ECO:0000256" key="2">
    <source>
        <dbReference type="ARBA" id="ARBA00001947"/>
    </source>
</evidence>
<dbReference type="EC" id="3.6.1.22" evidence="4"/>
<dbReference type="PROSITE" id="PS51462">
    <property type="entry name" value="NUDIX"/>
    <property type="match status" value="1"/>
</dbReference>
<evidence type="ECO:0000313" key="11">
    <source>
        <dbReference type="EMBL" id="VUG19363.1"/>
    </source>
</evidence>
<dbReference type="Proteomes" id="UP000478008">
    <property type="component" value="Unassembled WGS sequence"/>
</dbReference>
<accession>A0A7D9H1C1</accession>
<dbReference type="GO" id="GO:0035529">
    <property type="term" value="F:NADH pyrophosphatase activity"/>
    <property type="evidence" value="ECO:0007669"/>
    <property type="project" value="TreeGrafter"/>
</dbReference>
<organism evidence="11 12">
    <name type="scientific">Dekkera bruxellensis</name>
    <name type="common">Brettanomyces custersii</name>
    <dbReference type="NCBI Taxonomy" id="5007"/>
    <lineage>
        <taxon>Eukaryota</taxon>
        <taxon>Fungi</taxon>
        <taxon>Dikarya</taxon>
        <taxon>Ascomycota</taxon>
        <taxon>Saccharomycotina</taxon>
        <taxon>Pichiomycetes</taxon>
        <taxon>Pichiales</taxon>
        <taxon>Pichiaceae</taxon>
        <taxon>Brettanomyces</taxon>
    </lineage>
</organism>
<keyword evidence="5" id="KW-0479">Metal-binding</keyword>
<name>A0A7D9H1C1_DEKBR</name>
<dbReference type="AlphaFoldDB" id="A0A7D9H1C1"/>
<feature type="domain" description="Nudix hydrolase" evidence="10">
    <location>
        <begin position="244"/>
        <end position="381"/>
    </location>
</feature>
<dbReference type="InterPro" id="IPR020084">
    <property type="entry name" value="NUDIX_hydrolase_CS"/>
</dbReference>
<dbReference type="Gene3D" id="3.90.79.20">
    <property type="match status" value="1"/>
</dbReference>
<dbReference type="GO" id="GO:0005829">
    <property type="term" value="C:cytosol"/>
    <property type="evidence" value="ECO:0007669"/>
    <property type="project" value="TreeGrafter"/>
</dbReference>
<evidence type="ECO:0000259" key="10">
    <source>
        <dbReference type="PROSITE" id="PS51462"/>
    </source>
</evidence>
<dbReference type="InterPro" id="IPR049734">
    <property type="entry name" value="NudC-like_C"/>
</dbReference>
<comment type="similarity">
    <text evidence="3">Belongs to the Nudix hydrolase family. NudC subfamily.</text>
</comment>
<keyword evidence="8" id="KW-0520">NAD</keyword>
<evidence type="ECO:0000256" key="6">
    <source>
        <dbReference type="ARBA" id="ARBA00022801"/>
    </source>
</evidence>
<gene>
    <name evidence="11" type="ORF">DEBR0S5_00936G</name>
</gene>
<reference evidence="11 12" key="1">
    <citation type="submission" date="2019-07" db="EMBL/GenBank/DDBJ databases">
        <authorList>
            <person name="Friedrich A."/>
            <person name="Schacherer J."/>
        </authorList>
    </citation>
    <scope>NUCLEOTIDE SEQUENCE [LARGE SCALE GENOMIC DNA]</scope>
</reference>
<keyword evidence="7" id="KW-0460">Magnesium</keyword>
<dbReference type="SUPFAM" id="SSF55811">
    <property type="entry name" value="Nudix"/>
    <property type="match status" value="1"/>
</dbReference>
<keyword evidence="12" id="KW-1185">Reference proteome</keyword>
<evidence type="ECO:0000256" key="9">
    <source>
        <dbReference type="ARBA" id="ARBA00023679"/>
    </source>
</evidence>
<dbReference type="CDD" id="cd03429">
    <property type="entry name" value="NUDIX_NADH_pyrophosphatase_Nudt13"/>
    <property type="match status" value="1"/>
</dbReference>
<dbReference type="InterPro" id="IPR050241">
    <property type="entry name" value="NAD-cap_RNA_hydrolase_NudC"/>
</dbReference>
<dbReference type="PANTHER" id="PTHR42904:SF6">
    <property type="entry name" value="NAD-CAPPED RNA HYDROLASE NUDT12"/>
    <property type="match status" value="1"/>
</dbReference>
<dbReference type="GO" id="GO:0006742">
    <property type="term" value="P:NADP+ catabolic process"/>
    <property type="evidence" value="ECO:0007669"/>
    <property type="project" value="TreeGrafter"/>
</dbReference>
<evidence type="ECO:0000256" key="7">
    <source>
        <dbReference type="ARBA" id="ARBA00022842"/>
    </source>
</evidence>
<evidence type="ECO:0000256" key="5">
    <source>
        <dbReference type="ARBA" id="ARBA00022723"/>
    </source>
</evidence>
<dbReference type="GO" id="GO:0019677">
    <property type="term" value="P:NAD+ catabolic process"/>
    <property type="evidence" value="ECO:0007669"/>
    <property type="project" value="TreeGrafter"/>
</dbReference>
<comment type="cofactor">
    <cofactor evidence="2">
        <name>Zn(2+)</name>
        <dbReference type="ChEBI" id="CHEBI:29105"/>
    </cofactor>
</comment>
<sequence>MAVFFGARSSLNRFSFLRSNVAFIRSVVAFPNTRLIFYRKSQTDGSLQVYASKKSSNPRIVYLPLDYNEQIKALLGRWAMINEEATKSSINIRRRLNFTCVFLGMDENPGTKESVFPEEHESRHLARLTFEKHSGIPVLAVDISGNAEFQDLLDKIIDDAEFTSSITDILNLSPIDAAVFSYARMYLDWLLKNQFCPGCGSSVSPIWAGTKLQCTNEEKEVGKDGESIFKCPVRRTRVNNVCFPRIDPVVIIALRNSKGDKILLGHNARRKQLDKRFFSCFSGFMELGETIRSTVIREVWEETGLKLKNNIKIIKSQPWPFPANLMIGCIGTTEEGSENNITTHLDCELDHLEWFDANYIADIVYGRPTDGRIKLPQKGSVAFELIKMVTDDCISTKL</sequence>
<comment type="catalytic activity">
    <reaction evidence="9">
        <text>a 5'-end NAD(+)-phospho-ribonucleoside in mRNA + H2O = a 5'-end phospho-adenosine-phospho-ribonucleoside in mRNA + beta-nicotinamide D-ribonucleotide + 2 H(+)</text>
        <dbReference type="Rhea" id="RHEA:60876"/>
        <dbReference type="Rhea" id="RHEA-COMP:15698"/>
        <dbReference type="Rhea" id="RHEA-COMP:15719"/>
        <dbReference type="ChEBI" id="CHEBI:14649"/>
        <dbReference type="ChEBI" id="CHEBI:15377"/>
        <dbReference type="ChEBI" id="CHEBI:15378"/>
        <dbReference type="ChEBI" id="CHEBI:144029"/>
        <dbReference type="ChEBI" id="CHEBI:144051"/>
    </reaction>
    <physiologicalReaction direction="left-to-right" evidence="9">
        <dbReference type="Rhea" id="RHEA:60877"/>
    </physiologicalReaction>
</comment>
<proteinExistence type="inferred from homology"/>
<evidence type="ECO:0000256" key="3">
    <source>
        <dbReference type="ARBA" id="ARBA00009595"/>
    </source>
</evidence>
<dbReference type="Gene3D" id="3.90.79.10">
    <property type="entry name" value="Nucleoside Triphosphate Pyrophosphohydrolase"/>
    <property type="match status" value="1"/>
</dbReference>
<evidence type="ECO:0000313" key="12">
    <source>
        <dbReference type="Proteomes" id="UP000478008"/>
    </source>
</evidence>